<feature type="domain" description="Major facilitator superfamily (MFS) profile" evidence="10">
    <location>
        <begin position="27"/>
        <end position="434"/>
    </location>
</feature>
<feature type="transmembrane region" description="Helical" evidence="9">
    <location>
        <begin position="377"/>
        <end position="401"/>
    </location>
</feature>
<reference evidence="12" key="1">
    <citation type="submission" date="2017-02" db="EMBL/GenBank/DDBJ databases">
        <authorList>
            <person name="Varghese N."/>
            <person name="Submissions S."/>
        </authorList>
    </citation>
    <scope>NUCLEOTIDE SEQUENCE [LARGE SCALE GENOMIC DNA]</scope>
    <source>
        <strain evidence="12">R11H</strain>
    </source>
</reference>
<feature type="transmembrane region" description="Helical" evidence="9">
    <location>
        <begin position="198"/>
        <end position="217"/>
    </location>
</feature>
<gene>
    <name evidence="11" type="ORF">SAMN06295937_101593</name>
</gene>
<dbReference type="SUPFAM" id="SSF103473">
    <property type="entry name" value="MFS general substrate transporter"/>
    <property type="match status" value="1"/>
</dbReference>
<evidence type="ECO:0000313" key="11">
    <source>
        <dbReference type="EMBL" id="SKB73364.1"/>
    </source>
</evidence>
<dbReference type="InterPro" id="IPR020846">
    <property type="entry name" value="MFS_dom"/>
</dbReference>
<proteinExistence type="inferred from homology"/>
<keyword evidence="6" id="KW-0769">Symport</keyword>
<keyword evidence="4" id="KW-1003">Cell membrane</keyword>
<dbReference type="FunFam" id="1.20.1250.20:FF:000001">
    <property type="entry name" value="Dicarboxylate MFS transporter"/>
    <property type="match status" value="1"/>
</dbReference>
<dbReference type="OrthoDB" id="9783227at2"/>
<protein>
    <submittedName>
        <fullName evidence="11">MFS transporter, MHS family, proline/betaine transporter</fullName>
    </submittedName>
</protein>
<dbReference type="PANTHER" id="PTHR43528:SF1">
    <property type="entry name" value="ALPHA-KETOGLUTARATE PERMEASE"/>
    <property type="match status" value="1"/>
</dbReference>
<evidence type="ECO:0000256" key="2">
    <source>
        <dbReference type="ARBA" id="ARBA00008240"/>
    </source>
</evidence>
<evidence type="ECO:0000256" key="7">
    <source>
        <dbReference type="ARBA" id="ARBA00022989"/>
    </source>
</evidence>
<dbReference type="RefSeq" id="WP_079639175.1">
    <property type="nucleotide sequence ID" value="NZ_FUYP01000015.1"/>
</dbReference>
<dbReference type="EMBL" id="FUYP01000015">
    <property type="protein sequence ID" value="SKB73364.1"/>
    <property type="molecule type" value="Genomic_DNA"/>
</dbReference>
<dbReference type="PROSITE" id="PS00216">
    <property type="entry name" value="SUGAR_TRANSPORT_1"/>
    <property type="match status" value="1"/>
</dbReference>
<dbReference type="PROSITE" id="PS00217">
    <property type="entry name" value="SUGAR_TRANSPORT_2"/>
    <property type="match status" value="1"/>
</dbReference>
<evidence type="ECO:0000256" key="8">
    <source>
        <dbReference type="ARBA" id="ARBA00023136"/>
    </source>
</evidence>
<evidence type="ECO:0000256" key="5">
    <source>
        <dbReference type="ARBA" id="ARBA00022692"/>
    </source>
</evidence>
<dbReference type="AlphaFoldDB" id="A0A1T5DNW2"/>
<keyword evidence="3" id="KW-0813">Transport</keyword>
<comment type="subcellular location">
    <subcellularLocation>
        <location evidence="1">Cell membrane</location>
        <topology evidence="1">Multi-pass membrane protein</topology>
    </subcellularLocation>
</comment>
<feature type="transmembrane region" description="Helical" evidence="9">
    <location>
        <begin position="64"/>
        <end position="86"/>
    </location>
</feature>
<evidence type="ECO:0000256" key="6">
    <source>
        <dbReference type="ARBA" id="ARBA00022847"/>
    </source>
</evidence>
<dbReference type="InterPro" id="IPR011701">
    <property type="entry name" value="MFS"/>
</dbReference>
<dbReference type="InterPro" id="IPR005829">
    <property type="entry name" value="Sugar_transporter_CS"/>
</dbReference>
<dbReference type="InterPro" id="IPR036259">
    <property type="entry name" value="MFS_trans_sf"/>
</dbReference>
<keyword evidence="5 9" id="KW-0812">Transmembrane</keyword>
<dbReference type="GO" id="GO:0015293">
    <property type="term" value="F:symporter activity"/>
    <property type="evidence" value="ECO:0007669"/>
    <property type="project" value="UniProtKB-KW"/>
</dbReference>
<sequence>MTTQTALPSDTAPACVAAPDPSTLRRAITASALGNATEWFDYGIYAYGVTYISAALFPGDTDEAVLFALATFAISFLVRPLGGLFWGPLGDRIGRKSVLALTILLMAGATFGVGLIPSYDRIGFWAPTLLILLRMVQGFSTGGEYGGAATFMAEYAPDERRGFFGSFLEVGTLAGFSLGAALMLLFSLTLGETAMHEWGWRIPFLIAAPMGLIGTYLRSRMDDTPIFLEECVVAEAQRSPGIGALIRDHWRPLLVVGGLVVALNVVNYTLLSYMPTYLQRRIGLSADQALIVPIIGMVFMMCFLPVAGALSDRIGRRPMWRISLLGLLAGVVPLYMLMGTGLAGAIVAFVLLGLLYVPQLATISANFPALFPTPVRFAGFAIAYNVSTSIFGGTAPAIGSAMINWTGDQLMPAYYMMIACLIGLVALHYMPETAGKSLREDPFAPRSAR</sequence>
<dbReference type="Pfam" id="PF07690">
    <property type="entry name" value="MFS_1"/>
    <property type="match status" value="1"/>
</dbReference>
<dbReference type="InterPro" id="IPR051084">
    <property type="entry name" value="H+-coupled_symporters"/>
</dbReference>
<evidence type="ECO:0000259" key="10">
    <source>
        <dbReference type="PROSITE" id="PS50850"/>
    </source>
</evidence>
<feature type="transmembrane region" description="Helical" evidence="9">
    <location>
        <begin position="163"/>
        <end position="186"/>
    </location>
</feature>
<evidence type="ECO:0000313" key="12">
    <source>
        <dbReference type="Proteomes" id="UP000190044"/>
    </source>
</evidence>
<feature type="transmembrane region" description="Helical" evidence="9">
    <location>
        <begin position="324"/>
        <end position="357"/>
    </location>
</feature>
<keyword evidence="12" id="KW-1185">Reference proteome</keyword>
<dbReference type="Proteomes" id="UP000190044">
    <property type="component" value="Unassembled WGS sequence"/>
</dbReference>
<dbReference type="Gene3D" id="1.20.1250.20">
    <property type="entry name" value="MFS general substrate transporter like domains"/>
    <property type="match status" value="2"/>
</dbReference>
<evidence type="ECO:0000256" key="4">
    <source>
        <dbReference type="ARBA" id="ARBA00022475"/>
    </source>
</evidence>
<evidence type="ECO:0000256" key="1">
    <source>
        <dbReference type="ARBA" id="ARBA00004651"/>
    </source>
</evidence>
<dbReference type="PANTHER" id="PTHR43528">
    <property type="entry name" value="ALPHA-KETOGLUTARATE PERMEASE"/>
    <property type="match status" value="1"/>
</dbReference>
<name>A0A1T5DNW2_9SPHN</name>
<accession>A0A1T5DNW2</accession>
<evidence type="ECO:0000256" key="3">
    <source>
        <dbReference type="ARBA" id="ARBA00022448"/>
    </source>
</evidence>
<dbReference type="GO" id="GO:0005886">
    <property type="term" value="C:plasma membrane"/>
    <property type="evidence" value="ECO:0007669"/>
    <property type="project" value="UniProtKB-SubCell"/>
</dbReference>
<dbReference type="PROSITE" id="PS50850">
    <property type="entry name" value="MFS"/>
    <property type="match status" value="1"/>
</dbReference>
<feature type="transmembrane region" description="Helical" evidence="9">
    <location>
        <begin position="253"/>
        <end position="270"/>
    </location>
</feature>
<evidence type="ECO:0000256" key="9">
    <source>
        <dbReference type="SAM" id="Phobius"/>
    </source>
</evidence>
<keyword evidence="7 9" id="KW-1133">Transmembrane helix</keyword>
<feature type="transmembrane region" description="Helical" evidence="9">
    <location>
        <begin position="98"/>
        <end position="116"/>
    </location>
</feature>
<organism evidence="11 12">
    <name type="scientific">Sphingopyxis flava</name>
    <dbReference type="NCBI Taxonomy" id="1507287"/>
    <lineage>
        <taxon>Bacteria</taxon>
        <taxon>Pseudomonadati</taxon>
        <taxon>Pseudomonadota</taxon>
        <taxon>Alphaproteobacteria</taxon>
        <taxon>Sphingomonadales</taxon>
        <taxon>Sphingomonadaceae</taxon>
        <taxon>Sphingopyxis</taxon>
    </lineage>
</organism>
<keyword evidence="8 9" id="KW-0472">Membrane</keyword>
<feature type="transmembrane region" description="Helical" evidence="9">
    <location>
        <begin position="290"/>
        <end position="312"/>
    </location>
</feature>
<comment type="similarity">
    <text evidence="2">Belongs to the major facilitator superfamily. Metabolite:H+ Symporter (MHS) family (TC 2.A.1.6) family.</text>
</comment>
<feature type="transmembrane region" description="Helical" evidence="9">
    <location>
        <begin position="413"/>
        <end position="430"/>
    </location>
</feature>